<reference evidence="5" key="1">
    <citation type="submission" date="2020-06" db="EMBL/GenBank/DDBJ databases">
        <title>Legume-microbial interactions unlock mineral nutrients during tropical forest succession.</title>
        <authorList>
            <person name="Epihov D.Z."/>
        </authorList>
    </citation>
    <scope>NUCLEOTIDE SEQUENCE [LARGE SCALE GENOMIC DNA]</scope>
    <source>
        <strain evidence="5">Pan2503</strain>
    </source>
</reference>
<dbReference type="PANTHER" id="PTHR33204">
    <property type="entry name" value="TRANSCRIPTIONAL REGULATOR, MARR FAMILY"/>
    <property type="match status" value="1"/>
</dbReference>
<comment type="caution">
    <text evidence="5">The sequence shown here is derived from an EMBL/GenBank/DDBJ whole genome shotgun (WGS) entry which is preliminary data.</text>
</comment>
<proteinExistence type="predicted"/>
<evidence type="ECO:0000313" key="5">
    <source>
        <dbReference type="EMBL" id="MBA0085370.1"/>
    </source>
</evidence>
<keyword evidence="3" id="KW-0804">Transcription</keyword>
<keyword evidence="1" id="KW-0805">Transcription regulation</keyword>
<dbReference type="InterPro" id="IPR036390">
    <property type="entry name" value="WH_DNA-bd_sf"/>
</dbReference>
<accession>A0A7V8NQ28</accession>
<dbReference type="Proteomes" id="UP000567293">
    <property type="component" value="Unassembled WGS sequence"/>
</dbReference>
<dbReference type="Pfam" id="PF01638">
    <property type="entry name" value="HxlR"/>
    <property type="match status" value="1"/>
</dbReference>
<dbReference type="AlphaFoldDB" id="A0A7V8NQ28"/>
<gene>
    <name evidence="5" type="ORF">HRJ53_10260</name>
</gene>
<dbReference type="EMBL" id="JACDQQ010000990">
    <property type="protein sequence ID" value="MBA0085370.1"/>
    <property type="molecule type" value="Genomic_DNA"/>
</dbReference>
<evidence type="ECO:0000256" key="2">
    <source>
        <dbReference type="ARBA" id="ARBA00023125"/>
    </source>
</evidence>
<dbReference type="GO" id="GO:0003677">
    <property type="term" value="F:DNA binding"/>
    <property type="evidence" value="ECO:0007669"/>
    <property type="project" value="UniProtKB-KW"/>
</dbReference>
<evidence type="ECO:0000313" key="6">
    <source>
        <dbReference type="Proteomes" id="UP000567293"/>
    </source>
</evidence>
<keyword evidence="6" id="KW-1185">Reference proteome</keyword>
<organism evidence="5 6">
    <name type="scientific">Candidatus Acidiferrum panamense</name>
    <dbReference type="NCBI Taxonomy" id="2741543"/>
    <lineage>
        <taxon>Bacteria</taxon>
        <taxon>Pseudomonadati</taxon>
        <taxon>Acidobacteriota</taxon>
        <taxon>Terriglobia</taxon>
        <taxon>Candidatus Acidiferrales</taxon>
        <taxon>Candidatus Acidiferrum</taxon>
    </lineage>
</organism>
<dbReference type="InterPro" id="IPR036388">
    <property type="entry name" value="WH-like_DNA-bd_sf"/>
</dbReference>
<name>A0A7V8NQ28_9BACT</name>
<keyword evidence="2" id="KW-0238">DNA-binding</keyword>
<protein>
    <submittedName>
        <fullName evidence="5">Helix-turn-helix transcriptional regulator</fullName>
    </submittedName>
</protein>
<dbReference type="SUPFAM" id="SSF46785">
    <property type="entry name" value="Winged helix' DNA-binding domain"/>
    <property type="match status" value="1"/>
</dbReference>
<dbReference type="PROSITE" id="PS51118">
    <property type="entry name" value="HTH_HXLR"/>
    <property type="match status" value="1"/>
</dbReference>
<evidence type="ECO:0000256" key="1">
    <source>
        <dbReference type="ARBA" id="ARBA00023015"/>
    </source>
</evidence>
<feature type="domain" description="HTH hxlR-type" evidence="4">
    <location>
        <begin position="5"/>
        <end position="103"/>
    </location>
</feature>
<dbReference type="PANTHER" id="PTHR33204:SF29">
    <property type="entry name" value="TRANSCRIPTIONAL REGULATOR"/>
    <property type="match status" value="1"/>
</dbReference>
<dbReference type="Gene3D" id="1.10.10.10">
    <property type="entry name" value="Winged helix-like DNA-binding domain superfamily/Winged helix DNA-binding domain"/>
    <property type="match status" value="1"/>
</dbReference>
<evidence type="ECO:0000259" key="4">
    <source>
        <dbReference type="PROSITE" id="PS51118"/>
    </source>
</evidence>
<dbReference type="InterPro" id="IPR002577">
    <property type="entry name" value="HTH_HxlR"/>
</dbReference>
<evidence type="ECO:0000256" key="3">
    <source>
        <dbReference type="ARBA" id="ARBA00023163"/>
    </source>
</evidence>
<sequence length="115" mass="13421">MKTMQESKMASPIFIGRWTPKVLFSLKERSYRHGQLRRYLGSISQRMLTRTLRSLESTGLITRRVTRAKAMAVEYSLTQLGRTIITPLRGMCRWARRHGREVSADVYLPQAYETQ</sequence>